<evidence type="ECO:0000313" key="2">
    <source>
        <dbReference type="Proteomes" id="UP000292884"/>
    </source>
</evidence>
<reference evidence="1 2" key="1">
    <citation type="submission" date="2019-02" db="EMBL/GenBank/DDBJ databases">
        <title>Pedobacter sp. RP-1-13 sp. nov., isolated from Arctic soil.</title>
        <authorList>
            <person name="Dahal R.H."/>
        </authorList>
    </citation>
    <scope>NUCLEOTIDE SEQUENCE [LARGE SCALE GENOMIC DNA]</scope>
    <source>
        <strain evidence="1 2">RP-1-13</strain>
    </source>
</reference>
<keyword evidence="2" id="KW-1185">Reference proteome</keyword>
<dbReference type="PROSITE" id="PS51257">
    <property type="entry name" value="PROKAR_LIPOPROTEIN"/>
    <property type="match status" value="1"/>
</dbReference>
<dbReference type="Proteomes" id="UP000292884">
    <property type="component" value="Unassembled WGS sequence"/>
</dbReference>
<comment type="caution">
    <text evidence="1">The sequence shown here is derived from an EMBL/GenBank/DDBJ whole genome shotgun (WGS) entry which is preliminary data.</text>
</comment>
<organism evidence="1 2">
    <name type="scientific">Pedobacter frigiditerrae</name>
    <dbReference type="NCBI Taxonomy" id="2530452"/>
    <lineage>
        <taxon>Bacteria</taxon>
        <taxon>Pseudomonadati</taxon>
        <taxon>Bacteroidota</taxon>
        <taxon>Sphingobacteriia</taxon>
        <taxon>Sphingobacteriales</taxon>
        <taxon>Sphingobacteriaceae</taxon>
        <taxon>Pedobacter</taxon>
    </lineage>
</organism>
<dbReference type="RefSeq" id="WP_131551464.1">
    <property type="nucleotide sequence ID" value="NZ_SJSK01000001.1"/>
</dbReference>
<evidence type="ECO:0000313" key="1">
    <source>
        <dbReference type="EMBL" id="TCC93598.1"/>
    </source>
</evidence>
<accession>A0A4R0N1C8</accession>
<dbReference type="EMBL" id="SJSK01000001">
    <property type="protein sequence ID" value="TCC93598.1"/>
    <property type="molecule type" value="Genomic_DNA"/>
</dbReference>
<gene>
    <name evidence="1" type="ORF">EZ428_02170</name>
</gene>
<sequence length="202" mass="22873">MKTILFSIFAVITIFIACNSSPKQEKPKLETYTNEEIGWTIEIPAGFQSLSQSRIAANEQKGKEAIGKVAEGDIKMDSLRHLVNFQKNQFNSFGATIEPYAEKKAGDYLVNNQLIKKLIFDTYTNQKIKIDTLSGKEEIAGLTFQTFNIKIYGPTGEVLMNQIMFNQLIKGYDFGVNINYNNETDKENLLNAFKNSSFIKEN</sequence>
<name>A0A4R0N1C8_9SPHI</name>
<proteinExistence type="predicted"/>
<dbReference type="AlphaFoldDB" id="A0A4R0N1C8"/>
<dbReference type="OrthoDB" id="760490at2"/>
<protein>
    <submittedName>
        <fullName evidence="1">Uncharacterized protein</fullName>
    </submittedName>
</protein>